<organism evidence="2">
    <name type="scientific">Desertifilum tharense IPPAS B-1220</name>
    <dbReference type="NCBI Taxonomy" id="1781255"/>
    <lineage>
        <taxon>Bacteria</taxon>
        <taxon>Bacillati</taxon>
        <taxon>Cyanobacteriota</taxon>
        <taxon>Cyanophyceae</taxon>
        <taxon>Desertifilales</taxon>
        <taxon>Desertifilaceae</taxon>
        <taxon>Desertifilum</taxon>
    </lineage>
</organism>
<gene>
    <name evidence="2" type="ORF">BH720_10455</name>
</gene>
<comment type="caution">
    <text evidence="2">The sequence shown here is derived from an EMBL/GenBank/DDBJ whole genome shotgun (WGS) entry which is preliminary data.</text>
</comment>
<accession>A0A1E5QKM2</accession>
<keyword evidence="1" id="KW-0732">Signal</keyword>
<name>A0A1E5QKM2_9CYAN</name>
<evidence type="ECO:0008006" key="3">
    <source>
        <dbReference type="Google" id="ProtNLM"/>
    </source>
</evidence>
<evidence type="ECO:0000256" key="1">
    <source>
        <dbReference type="SAM" id="SignalP"/>
    </source>
</evidence>
<dbReference type="STRING" id="1781255.BH720_10455"/>
<feature type="chain" id="PRO_5009184341" description="PEP-CTERM protein-sorting domain-containing protein" evidence="1">
    <location>
        <begin position="37"/>
        <end position="197"/>
    </location>
</feature>
<dbReference type="NCBIfam" id="TIGR02595">
    <property type="entry name" value="PEP_CTERM"/>
    <property type="match status" value="1"/>
</dbReference>
<dbReference type="EMBL" id="MJGC01000053">
    <property type="protein sequence ID" value="OEJ75141.1"/>
    <property type="molecule type" value="Genomic_DNA"/>
</dbReference>
<reference evidence="2" key="1">
    <citation type="submission" date="2016-09" db="EMBL/GenBank/DDBJ databases">
        <title>Draft genome of thermotolerant cyanobacterium Desertifilum sp. strain IPPAS B-1220.</title>
        <authorList>
            <person name="Sinetova M.A."/>
            <person name="Bolakhan K."/>
            <person name="Zayadan B.K."/>
            <person name="Mironov K.S."/>
            <person name="Ustinova V."/>
            <person name="Kupriyanova E.V."/>
            <person name="Sidorov R.A."/>
            <person name="Skrypnik A.N."/>
            <person name="Gogoleva N.E."/>
            <person name="Gogolev Y.V."/>
            <person name="Los D.A."/>
        </authorList>
    </citation>
    <scope>NUCLEOTIDE SEQUENCE [LARGE SCALE GENOMIC DNA]</scope>
    <source>
        <strain evidence="2">IPPAS B-1220</strain>
    </source>
</reference>
<dbReference type="AlphaFoldDB" id="A0A1E5QKM2"/>
<dbReference type="InterPro" id="IPR013424">
    <property type="entry name" value="Ice-binding_C"/>
</dbReference>
<feature type="signal peptide" evidence="1">
    <location>
        <begin position="1"/>
        <end position="36"/>
    </location>
</feature>
<protein>
    <recommendedName>
        <fullName evidence="3">PEP-CTERM protein-sorting domain-containing protein</fullName>
    </recommendedName>
</protein>
<sequence length="197" mass="20644">MKVTQIFASALKSAPAIAGSSMLAAGVFALSAPANALTNPCSATIASKVQGTSACEFSPGESQDFLNSNPMTVNQVGFFSFTDWVFGGKSDNVNAKTGTWNISSLIQSNWGDVMLVFKAGNDPLTAYLVKDGVTSGKWDSPFPIQNNNFRDISHISVYYRPGEEGPGTEVPEPGSLAALAIAGGFIVSRGRKALKNA</sequence>
<dbReference type="RefSeq" id="WP_069967139.1">
    <property type="nucleotide sequence ID" value="NZ_CM124774.1"/>
</dbReference>
<proteinExistence type="predicted"/>
<evidence type="ECO:0000313" key="2">
    <source>
        <dbReference type="EMBL" id="OEJ75141.1"/>
    </source>
</evidence>